<evidence type="ECO:0000313" key="3">
    <source>
        <dbReference type="Proteomes" id="UP001519460"/>
    </source>
</evidence>
<sequence length="380" mass="43533">MAEVEIPKGNWVARTLRLMNENSNELFPKTPADAKATKFDTMYKVDYHDFPTEVLLEGLRSKGQQPERETIRDVLFGQSPSSVRSPSIRPPPPPPAAAIKYPPHDEYQMFANWRIPKRLSGAPEDARIGDHVDLEPPAKAETPRLVRQSTPSRGSPKVFTPKPRLSASDGVFPRASPIQRSKTTMDMPSSPRKAQSVLREMQAVKLEEWQKRMPDVDRRLLEKVLRLQERDSTGLRQSLKGTLLPDACRTVERWLETASEQERQVALRFFSSLAGNRLMGGDKDEQTARLQQVVNTLQNPSSCRTPGMGLSPRGDGEDSPRRFKYVQQLDDETRQQRWMHTTWHHLPNYRLINPVVNMSSHYIKPHAHQHRHFVIHPDWG</sequence>
<feature type="region of interest" description="Disordered" evidence="1">
    <location>
        <begin position="299"/>
        <end position="320"/>
    </location>
</feature>
<feature type="region of interest" description="Disordered" evidence="1">
    <location>
        <begin position="60"/>
        <end position="101"/>
    </location>
</feature>
<comment type="caution">
    <text evidence="2">The sequence shown here is derived from an EMBL/GenBank/DDBJ whole genome shotgun (WGS) entry which is preliminary data.</text>
</comment>
<feature type="compositionally biased region" description="Basic and acidic residues" evidence="1">
    <location>
        <begin position="124"/>
        <end position="144"/>
    </location>
</feature>
<feature type="region of interest" description="Disordered" evidence="1">
    <location>
        <begin position="121"/>
        <end position="175"/>
    </location>
</feature>
<protein>
    <submittedName>
        <fullName evidence="2">Uncharacterized protein</fullName>
    </submittedName>
</protein>
<dbReference type="EMBL" id="JACVVK020000062">
    <property type="protein sequence ID" value="KAK7496961.1"/>
    <property type="molecule type" value="Genomic_DNA"/>
</dbReference>
<name>A0ABD0LBK0_9CAEN</name>
<reference evidence="2 3" key="1">
    <citation type="journal article" date="2023" name="Sci. Data">
        <title>Genome assembly of the Korean intertidal mud-creeper Batillaria attramentaria.</title>
        <authorList>
            <person name="Patra A.K."/>
            <person name="Ho P.T."/>
            <person name="Jun S."/>
            <person name="Lee S.J."/>
            <person name="Kim Y."/>
            <person name="Won Y.J."/>
        </authorList>
    </citation>
    <scope>NUCLEOTIDE SEQUENCE [LARGE SCALE GENOMIC DNA]</scope>
    <source>
        <strain evidence="2">Wonlab-2016</strain>
    </source>
</reference>
<keyword evidence="3" id="KW-1185">Reference proteome</keyword>
<gene>
    <name evidence="2" type="ORF">BaRGS_00011697</name>
</gene>
<organism evidence="2 3">
    <name type="scientific">Batillaria attramentaria</name>
    <dbReference type="NCBI Taxonomy" id="370345"/>
    <lineage>
        <taxon>Eukaryota</taxon>
        <taxon>Metazoa</taxon>
        <taxon>Spiralia</taxon>
        <taxon>Lophotrochozoa</taxon>
        <taxon>Mollusca</taxon>
        <taxon>Gastropoda</taxon>
        <taxon>Caenogastropoda</taxon>
        <taxon>Sorbeoconcha</taxon>
        <taxon>Cerithioidea</taxon>
        <taxon>Batillariidae</taxon>
        <taxon>Batillaria</taxon>
    </lineage>
</organism>
<proteinExistence type="predicted"/>
<dbReference type="Proteomes" id="UP001519460">
    <property type="component" value="Unassembled WGS sequence"/>
</dbReference>
<accession>A0ABD0LBK0</accession>
<dbReference type="AlphaFoldDB" id="A0ABD0LBK0"/>
<evidence type="ECO:0000313" key="2">
    <source>
        <dbReference type="EMBL" id="KAK7496961.1"/>
    </source>
</evidence>
<evidence type="ECO:0000256" key="1">
    <source>
        <dbReference type="SAM" id="MobiDB-lite"/>
    </source>
</evidence>